<organism evidence="1 2">
    <name type="scientific">Miniphocaeibacter halophilus</name>
    <dbReference type="NCBI Taxonomy" id="2931922"/>
    <lineage>
        <taxon>Bacteria</taxon>
        <taxon>Bacillati</taxon>
        <taxon>Bacillota</taxon>
        <taxon>Tissierellia</taxon>
        <taxon>Tissierellales</taxon>
        <taxon>Peptoniphilaceae</taxon>
        <taxon>Miniphocaeibacter</taxon>
    </lineage>
</organism>
<evidence type="ECO:0000313" key="1">
    <source>
        <dbReference type="EMBL" id="QQK08695.1"/>
    </source>
</evidence>
<evidence type="ECO:0000313" key="2">
    <source>
        <dbReference type="Proteomes" id="UP000595814"/>
    </source>
</evidence>
<accession>A0AC61MSQ6</accession>
<protein>
    <submittedName>
        <fullName evidence="1">NAD(P)H-dependent oxidoreductase</fullName>
    </submittedName>
</protein>
<dbReference type="EMBL" id="CP066744">
    <property type="protein sequence ID" value="QQK08695.1"/>
    <property type="molecule type" value="Genomic_DNA"/>
</dbReference>
<dbReference type="Proteomes" id="UP000595814">
    <property type="component" value="Chromosome"/>
</dbReference>
<keyword evidence="2" id="KW-1185">Reference proteome</keyword>
<sequence>MKMIFYGELSVFIITIVSGMPAISKGYIDRIFINEFAYSYRKIFPIVIKNKSAFIITTYDTPMLYAKIAQQDYGIILKNKFLKILRNITSENLHNVILRNKNIV</sequence>
<reference evidence="1 2" key="1">
    <citation type="journal article" date="2022" name="Int. J. Syst. Evol. Microbiol.">
        <title>Miniphocaeibacter halophilus sp. nov., an ammonium-tolerant acetate-producing bacterium isolated from a biogas system.</title>
        <authorList>
            <person name="Schnurer A."/>
            <person name="Singh A."/>
            <person name="Bi S."/>
            <person name="Qiao W."/>
            <person name="Westerholm M."/>
        </authorList>
    </citation>
    <scope>NUCLEOTIDE SEQUENCE [LARGE SCALE GENOMIC DNA]</scope>
    <source>
        <strain evidence="1 2">AMB_01</strain>
    </source>
</reference>
<gene>
    <name evidence="1" type="ORF">JFY71_03915</name>
</gene>
<proteinExistence type="predicted"/>
<name>A0AC61MSQ6_9FIRM</name>